<gene>
    <name evidence="2" type="ORF">PILCRDRAFT_14925</name>
</gene>
<evidence type="ECO:0000259" key="1">
    <source>
        <dbReference type="Pfam" id="PF09994"/>
    </source>
</evidence>
<dbReference type="SUPFAM" id="SSF53474">
    <property type="entry name" value="alpha/beta-Hydrolases"/>
    <property type="match status" value="1"/>
</dbReference>
<dbReference type="Gene3D" id="1.25.40.10">
    <property type="entry name" value="Tetratricopeptide repeat domain"/>
    <property type="match status" value="1"/>
</dbReference>
<dbReference type="InterPro" id="IPR018712">
    <property type="entry name" value="Tle1-like_cat"/>
</dbReference>
<sequence>MATKGEKPLTAQHKEGSSRAACHFCNATSKGRNLVVSFDGTSNRFGINNTNVVELYHRIIKDDNQLTYYNSGIGTYARPSWRSYTYWKHVLDNWIDLAIAWYQCRMSSLFTFIENLTFRNFEKILLAGYRWLSENYVHGDKIFVFGFSRGAYQARALAGMIKTVGLIFRGNEEQIPFAYELFADIRNFADSKKMADRFKATFCRRDVKIHFLGAWDTVSSVGMFRGKTLPLTNEINEDICYFRHALALDERRVKFLPEYVCGGISHNPMAGNAANAISTSPRIKEVWFAGCHSDIGGGVKSNEELNNATVPVLWMANEAWLAGLKLNPSGILWDWEELKVAKRTESLTLGWLLFEVIPFRRLMYAGGQSNTWWPHLAKGRVIQPGQKIHASVAFIRDYQSEATFGEGMRNEWRDIVNSGKQDNVEWTKAIKGILELDLFDHSEAKISIERFKLDASNIDVIRRLEFMALTVEGAQAIVNADPHLASFTQAISDGDNGLAESAIMLLSKIVVHSGFLILLAVLVADRDKEFLFTQTDIFETEPLIFLISSEDERREIVPHLEQWGTLINLASIFSAQYNRRRQLSDITNVVQLCRQALELLPAADPHWPILLDKLASALQIKFLRFGQLDDINEAILRFEKAVELTDDGHRDKPAYLNKLGISSIHRFMRTIKLDDFDKAISTYKYAERLAPDDRSGNRSRLNGVWMSLLFGSAMDTHQMRLSNDREKYIVELGHSDGVVQGTLFAVRALDTSTSSYIGIFEADSVDAHACTLRRRSQDAEVPADATASVLNWTQDRNILKVWMDLPSIQLESVKRDFSLVNSANIADLVIRGTSGGLLQFERLDPLMSTYTPVLTNIELDTRLGDILSGISIFNFHLFRQNNVNPLKQDVEVVLHRLQCVNPDEISEEAIYFPDGLVDIPLVLDRENVVLASGNFDQIFYGLTVKNSSGRNLFPYLVYFDPSDYSIQSWYHPPAAAMTAPLAARKEGVISKLPIGYGSEAEAMAFEFTLPDGATSDVGFLKLFVSTTYVDMAVLEQSSPFIATRGLRRVIAPPLDLWDAWTYVIRTSET</sequence>
<proteinExistence type="predicted"/>
<dbReference type="HOGENOM" id="CLU_287860_0_0_1"/>
<dbReference type="InterPro" id="IPR011990">
    <property type="entry name" value="TPR-like_helical_dom_sf"/>
</dbReference>
<reference evidence="3" key="2">
    <citation type="submission" date="2015-01" db="EMBL/GenBank/DDBJ databases">
        <title>Evolutionary Origins and Diversification of the Mycorrhizal Mutualists.</title>
        <authorList>
            <consortium name="DOE Joint Genome Institute"/>
            <consortium name="Mycorrhizal Genomics Consortium"/>
            <person name="Kohler A."/>
            <person name="Kuo A."/>
            <person name="Nagy L.G."/>
            <person name="Floudas D."/>
            <person name="Copeland A."/>
            <person name="Barry K.W."/>
            <person name="Cichocki N."/>
            <person name="Veneault-Fourrey C."/>
            <person name="LaButti K."/>
            <person name="Lindquist E.A."/>
            <person name="Lipzen A."/>
            <person name="Lundell T."/>
            <person name="Morin E."/>
            <person name="Murat C."/>
            <person name="Riley R."/>
            <person name="Ohm R."/>
            <person name="Sun H."/>
            <person name="Tunlid A."/>
            <person name="Henrissat B."/>
            <person name="Grigoriev I.V."/>
            <person name="Hibbett D.S."/>
            <person name="Martin F."/>
        </authorList>
    </citation>
    <scope>NUCLEOTIDE SEQUENCE [LARGE SCALE GENOMIC DNA]</scope>
    <source>
        <strain evidence="3">F 1598</strain>
    </source>
</reference>
<dbReference type="AlphaFoldDB" id="A0A0C3F1M3"/>
<dbReference type="Pfam" id="PF09994">
    <property type="entry name" value="T6SS_Tle1-like_cat"/>
    <property type="match status" value="1"/>
</dbReference>
<dbReference type="PANTHER" id="PTHR33840">
    <property type="match status" value="1"/>
</dbReference>
<feature type="domain" description="T6SS Phospholipase effector Tle1-like catalytic" evidence="1">
    <location>
        <begin position="32"/>
        <end position="318"/>
    </location>
</feature>
<dbReference type="Proteomes" id="UP000054166">
    <property type="component" value="Unassembled WGS sequence"/>
</dbReference>
<dbReference type="InterPro" id="IPR029058">
    <property type="entry name" value="AB_hydrolase_fold"/>
</dbReference>
<organism evidence="2 3">
    <name type="scientific">Piloderma croceum (strain F 1598)</name>
    <dbReference type="NCBI Taxonomy" id="765440"/>
    <lineage>
        <taxon>Eukaryota</taxon>
        <taxon>Fungi</taxon>
        <taxon>Dikarya</taxon>
        <taxon>Basidiomycota</taxon>
        <taxon>Agaricomycotina</taxon>
        <taxon>Agaricomycetes</taxon>
        <taxon>Agaricomycetidae</taxon>
        <taxon>Atheliales</taxon>
        <taxon>Atheliaceae</taxon>
        <taxon>Piloderma</taxon>
    </lineage>
</organism>
<protein>
    <recommendedName>
        <fullName evidence="1">T6SS Phospholipase effector Tle1-like catalytic domain-containing protein</fullName>
    </recommendedName>
</protein>
<dbReference type="InParanoid" id="A0A0C3F1M3"/>
<dbReference type="STRING" id="765440.A0A0C3F1M3"/>
<dbReference type="EMBL" id="KN833072">
    <property type="protein sequence ID" value="KIM73856.1"/>
    <property type="molecule type" value="Genomic_DNA"/>
</dbReference>
<keyword evidence="3" id="KW-1185">Reference proteome</keyword>
<reference evidence="2 3" key="1">
    <citation type="submission" date="2014-04" db="EMBL/GenBank/DDBJ databases">
        <authorList>
            <consortium name="DOE Joint Genome Institute"/>
            <person name="Kuo A."/>
            <person name="Tarkka M."/>
            <person name="Buscot F."/>
            <person name="Kohler A."/>
            <person name="Nagy L.G."/>
            <person name="Floudas D."/>
            <person name="Copeland A."/>
            <person name="Barry K.W."/>
            <person name="Cichocki N."/>
            <person name="Veneault-Fourrey C."/>
            <person name="LaButti K."/>
            <person name="Lindquist E.A."/>
            <person name="Lipzen A."/>
            <person name="Lundell T."/>
            <person name="Morin E."/>
            <person name="Murat C."/>
            <person name="Sun H."/>
            <person name="Tunlid A."/>
            <person name="Henrissat B."/>
            <person name="Grigoriev I.V."/>
            <person name="Hibbett D.S."/>
            <person name="Martin F."/>
            <person name="Nordberg H.P."/>
            <person name="Cantor M.N."/>
            <person name="Hua S.X."/>
        </authorList>
    </citation>
    <scope>NUCLEOTIDE SEQUENCE [LARGE SCALE GENOMIC DNA]</scope>
    <source>
        <strain evidence="2 3">F 1598</strain>
    </source>
</reference>
<evidence type="ECO:0000313" key="3">
    <source>
        <dbReference type="Proteomes" id="UP000054166"/>
    </source>
</evidence>
<dbReference type="PANTHER" id="PTHR33840:SF2">
    <property type="entry name" value="TLE1 PHOSPHOLIPASE DOMAIN-CONTAINING PROTEIN"/>
    <property type="match status" value="1"/>
</dbReference>
<dbReference type="OrthoDB" id="538223at2759"/>
<accession>A0A0C3F1M3</accession>
<evidence type="ECO:0000313" key="2">
    <source>
        <dbReference type="EMBL" id="KIM73856.1"/>
    </source>
</evidence>
<dbReference type="SUPFAM" id="SSF48452">
    <property type="entry name" value="TPR-like"/>
    <property type="match status" value="1"/>
</dbReference>
<name>A0A0C3F1M3_PILCF</name>